<evidence type="ECO:0000256" key="2">
    <source>
        <dbReference type="SAM" id="SignalP"/>
    </source>
</evidence>
<feature type="chain" id="PRO_5044813378" evidence="2">
    <location>
        <begin position="27"/>
        <end position="184"/>
    </location>
</feature>
<dbReference type="PANTHER" id="PTHR31676">
    <property type="entry name" value="T31J12.3 PROTEIN-RELATED"/>
    <property type="match status" value="1"/>
</dbReference>
<feature type="region of interest" description="Disordered" evidence="1">
    <location>
        <begin position="30"/>
        <end position="68"/>
    </location>
</feature>
<feature type="signal peptide" evidence="2">
    <location>
        <begin position="1"/>
        <end position="26"/>
    </location>
</feature>
<dbReference type="EMBL" id="OZ075134">
    <property type="protein sequence ID" value="CAL4994312.1"/>
    <property type="molecule type" value="Genomic_DNA"/>
</dbReference>
<dbReference type="Pfam" id="PF04398">
    <property type="entry name" value="DUF538"/>
    <property type="match status" value="1"/>
</dbReference>
<evidence type="ECO:0000256" key="1">
    <source>
        <dbReference type="SAM" id="MobiDB-lite"/>
    </source>
</evidence>
<keyword evidence="2" id="KW-0732">Signal</keyword>
<dbReference type="Gene3D" id="2.30.240.10">
    <property type="entry name" value="At5g01610-like"/>
    <property type="match status" value="1"/>
</dbReference>
<reference evidence="3" key="1">
    <citation type="submission" date="2024-10" db="EMBL/GenBank/DDBJ databases">
        <authorList>
            <person name="Ryan C."/>
        </authorList>
    </citation>
    <scope>NUCLEOTIDE SEQUENCE [LARGE SCALE GENOMIC DNA]</scope>
</reference>
<protein>
    <submittedName>
        <fullName evidence="3">Uncharacterized protein</fullName>
    </submittedName>
</protein>
<dbReference type="InterPro" id="IPR007493">
    <property type="entry name" value="DUF538"/>
</dbReference>
<dbReference type="PANTHER" id="PTHR31676:SF175">
    <property type="match status" value="1"/>
</dbReference>
<dbReference type="AlphaFoldDB" id="A0ABC9B4I2"/>
<dbReference type="Proteomes" id="UP001497457">
    <property type="component" value="Chromosome 24b"/>
</dbReference>
<name>A0ABC9B4I2_9POAL</name>
<evidence type="ECO:0000313" key="4">
    <source>
        <dbReference type="Proteomes" id="UP001497457"/>
    </source>
</evidence>
<dbReference type="InterPro" id="IPR036758">
    <property type="entry name" value="At5g01610-like"/>
</dbReference>
<evidence type="ECO:0000313" key="3">
    <source>
        <dbReference type="EMBL" id="CAL4994312.1"/>
    </source>
</evidence>
<dbReference type="SUPFAM" id="SSF141562">
    <property type="entry name" value="At5g01610-like"/>
    <property type="match status" value="1"/>
</dbReference>
<feature type="compositionally biased region" description="Low complexity" evidence="1">
    <location>
        <begin position="30"/>
        <end position="40"/>
    </location>
</feature>
<keyword evidence="4" id="KW-1185">Reference proteome</keyword>
<proteinExistence type="predicted"/>
<feature type="compositionally biased region" description="Low complexity" evidence="1">
    <location>
        <begin position="48"/>
        <end position="68"/>
    </location>
</feature>
<organism evidence="3 4">
    <name type="scientific">Urochloa decumbens</name>
    <dbReference type="NCBI Taxonomy" id="240449"/>
    <lineage>
        <taxon>Eukaryota</taxon>
        <taxon>Viridiplantae</taxon>
        <taxon>Streptophyta</taxon>
        <taxon>Embryophyta</taxon>
        <taxon>Tracheophyta</taxon>
        <taxon>Spermatophyta</taxon>
        <taxon>Magnoliopsida</taxon>
        <taxon>Liliopsida</taxon>
        <taxon>Poales</taxon>
        <taxon>Poaceae</taxon>
        <taxon>PACMAD clade</taxon>
        <taxon>Panicoideae</taxon>
        <taxon>Panicodae</taxon>
        <taxon>Paniceae</taxon>
        <taxon>Melinidinae</taxon>
        <taxon>Urochloa</taxon>
    </lineage>
</organism>
<sequence length="184" mass="19405">MSLSLTMAKHHLHLLLYVLLVAAVVASPSTSPTKSMASPTATPPTEAPPTTATPPTAAPPTTALTANSSTPTAYDMLEKYNLARGILPEGVTGYVLRPDGSFEVYLPGDCNINAANMQIKYSSRISGNIKAQSISGLEGVKVELMLIWIGITEVTRTGDELNFFAGPISKSFPIGSFASSFQCN</sequence>
<accession>A0ABC9B4I2</accession>
<gene>
    <name evidence="3" type="ORF">URODEC1_LOCUS61868</name>
</gene>